<proteinExistence type="predicted"/>
<dbReference type="Gene3D" id="2.60.40.10">
    <property type="entry name" value="Immunoglobulins"/>
    <property type="match status" value="3"/>
</dbReference>
<dbReference type="InterPro" id="IPR013783">
    <property type="entry name" value="Ig-like_fold"/>
</dbReference>
<evidence type="ECO:0000313" key="2">
    <source>
        <dbReference type="EMBL" id="RAK35337.1"/>
    </source>
</evidence>
<accession>A0A327ZEH6</accession>
<evidence type="ECO:0000313" key="3">
    <source>
        <dbReference type="Proteomes" id="UP000249341"/>
    </source>
</evidence>
<dbReference type="Pfam" id="PF17957">
    <property type="entry name" value="Big_7"/>
    <property type="match status" value="1"/>
</dbReference>
<protein>
    <recommendedName>
        <fullName evidence="4">Ig-like domain-containing protein</fullName>
    </recommendedName>
</protein>
<comment type="caution">
    <text evidence="2">The sequence shown here is derived from an EMBL/GenBank/DDBJ whole genome shotgun (WGS) entry which is preliminary data.</text>
</comment>
<keyword evidence="3" id="KW-1185">Reference proteome</keyword>
<dbReference type="AlphaFoldDB" id="A0A327ZEH6"/>
<evidence type="ECO:0008006" key="4">
    <source>
        <dbReference type="Google" id="ProtNLM"/>
    </source>
</evidence>
<reference evidence="2 3" key="1">
    <citation type="submission" date="2018-06" db="EMBL/GenBank/DDBJ databases">
        <title>Genomic Encyclopedia of Type Strains, Phase III (KMG-III): the genomes of soil and plant-associated and newly described type strains.</title>
        <authorList>
            <person name="Whitman W."/>
        </authorList>
    </citation>
    <scope>NUCLEOTIDE SEQUENCE [LARGE SCALE GENOMIC DNA]</scope>
    <source>
        <strain evidence="2 3">CGMCC 4.7090</strain>
    </source>
</reference>
<evidence type="ECO:0000256" key="1">
    <source>
        <dbReference type="SAM" id="SignalP"/>
    </source>
</evidence>
<dbReference type="OrthoDB" id="5240330at2"/>
<feature type="signal peptide" evidence="1">
    <location>
        <begin position="1"/>
        <end position="23"/>
    </location>
</feature>
<dbReference type="Proteomes" id="UP000249341">
    <property type="component" value="Unassembled WGS sequence"/>
</dbReference>
<sequence length="395" mass="42793">MRVLTFALVTSLLAGAFAAPAAAAETSRTKIDAVTAVPTAEVVSPDWYKRVRSGPITVVVRGSADVVSASVNDVVMSKVPGTLDWSATVPVTATTRGFFGVAYDEEGNAAAFRSYILVDDDGPGFDAPFSPAAGERIRGDFRAWASKVYDDGPVVKAELWVNGKYYGSDNPEPPYNQAGFSVLVRPGTYSGNLKLTWKVSDELGNSTSRSWNVIADNTGPTGTVNPKQNTRVRGTFTTTLTGVKDLSRVAWTELWADGKYIGMDQKAPYSGKVKTGKKNGAVKLTWKLFDELGNSRTYTRTVVADNKAPTVKITKAPKNKAKVKGTVKVYVKATDSSGIARVELIINGKVVAKDVKSGYFLSVNTKNQKKTMKVRVRAYDKLGNVTYTTTRTWRR</sequence>
<dbReference type="GO" id="GO:0005975">
    <property type="term" value="P:carbohydrate metabolic process"/>
    <property type="evidence" value="ECO:0007669"/>
    <property type="project" value="UniProtKB-ARBA"/>
</dbReference>
<feature type="chain" id="PRO_5016276317" description="Ig-like domain-containing protein" evidence="1">
    <location>
        <begin position="24"/>
        <end position="395"/>
    </location>
</feature>
<dbReference type="RefSeq" id="WP_111650895.1">
    <property type="nucleotide sequence ID" value="NZ_JACHWI010000004.1"/>
</dbReference>
<dbReference type="EMBL" id="QLMJ01000010">
    <property type="protein sequence ID" value="RAK35337.1"/>
    <property type="molecule type" value="Genomic_DNA"/>
</dbReference>
<name>A0A327ZEH6_9ACTN</name>
<gene>
    <name evidence="2" type="ORF">B0I29_11089</name>
</gene>
<organism evidence="2 3">
    <name type="scientific">Actinoplanes lutulentus</name>
    <dbReference type="NCBI Taxonomy" id="1287878"/>
    <lineage>
        <taxon>Bacteria</taxon>
        <taxon>Bacillati</taxon>
        <taxon>Actinomycetota</taxon>
        <taxon>Actinomycetes</taxon>
        <taxon>Micromonosporales</taxon>
        <taxon>Micromonosporaceae</taxon>
        <taxon>Actinoplanes</taxon>
    </lineage>
</organism>
<keyword evidence="1" id="KW-0732">Signal</keyword>